<reference evidence="3 5" key="2">
    <citation type="submission" date="2019-01" db="EMBL/GenBank/DDBJ databases">
        <authorList>
            <consortium name="Pathogen Informatics"/>
        </authorList>
    </citation>
    <scope>NUCLEOTIDE SEQUENCE [LARGE SCALE GENOMIC DNA]</scope>
    <source>
        <strain evidence="3 5">NCTC10125</strain>
    </source>
</reference>
<keyword evidence="4" id="KW-1185">Reference proteome</keyword>
<dbReference type="PROSITE" id="PS51257">
    <property type="entry name" value="PROKAR_LIPOPROTEIN"/>
    <property type="match status" value="1"/>
</dbReference>
<dbReference type="Proteomes" id="UP000224629">
    <property type="component" value="Chromosome"/>
</dbReference>
<feature type="signal peptide" evidence="1">
    <location>
        <begin position="1"/>
        <end position="28"/>
    </location>
</feature>
<dbReference type="EMBL" id="LR214971">
    <property type="protein sequence ID" value="VEU61790.1"/>
    <property type="molecule type" value="Genomic_DNA"/>
</dbReference>
<protein>
    <recommendedName>
        <fullName evidence="6">P60-like lipoprotein</fullName>
    </recommendedName>
</protein>
<dbReference type="EMBL" id="CP024161">
    <property type="protein sequence ID" value="ATP59680.1"/>
    <property type="molecule type" value="Genomic_DNA"/>
</dbReference>
<sequence length="533" mass="61269">MKNLLKKKKFWYKSLFFLSLNFSFFSFVSCVVNVDTSERAEEDRKLSSNDVKNYVENAFVENILQENAFKSSDSNLTVQFQNTNSEFFKEAKNAFDFYQKYQISLDPTFTLKLISELQNKNVLSTNDFATLSAQSGYNKLFNDQGFIILYQNFATGIAQIVNKMLLVKFYLIQLDQPNLIKDSQIYKDGISSRSSFNTRQIFQNIDPNSPDFFLIHLMLTKNPVQVWQFESNDQSSISTFSQLKVKDTNSFNNLLRSENISSKLTRKEQDFERLAKNDKLDTANLLGYSGILYRHNANLGDLSFQFNDLRNHGEVKSGFFDPQTNLIWSAEQIKNFQLINKAKIFPVELKASFDRKKTKDKAEISDFEIKNDGSVAGATYKIKSVIPTRDNDANKFAVSVIVEISLNSAKYFYNVDVSWDEKKAYYNPEIKPGGEDLPKISDGIPTTLADLSKISIKYVNKLAPLYDKIIQDSNSKQAYFSLDNTPWNTNEQKTKLAYSLYLADETGIYRDAKNFFESIGYKVESKDKIVKVQ</sequence>
<dbReference type="AlphaFoldDB" id="A0AAJ5NLE7"/>
<name>A0AAJ5NLE7_9BACT</name>
<dbReference type="InterPro" id="IPR054783">
    <property type="entry name" value="P60-like"/>
</dbReference>
<evidence type="ECO:0000256" key="1">
    <source>
        <dbReference type="SAM" id="SignalP"/>
    </source>
</evidence>
<evidence type="ECO:0000313" key="4">
    <source>
        <dbReference type="Proteomes" id="UP000224629"/>
    </source>
</evidence>
<dbReference type="KEGG" id="mds:MDIS_02015"/>
<evidence type="ECO:0000313" key="2">
    <source>
        <dbReference type="EMBL" id="ATP59680.1"/>
    </source>
</evidence>
<gene>
    <name evidence="2" type="ORF">CSW10_01880</name>
    <name evidence="3" type="ORF">NCTC10125_00391</name>
</gene>
<proteinExistence type="predicted"/>
<accession>A0AAJ5NLE7</accession>
<evidence type="ECO:0008006" key="6">
    <source>
        <dbReference type="Google" id="ProtNLM"/>
    </source>
</evidence>
<keyword evidence="1" id="KW-0732">Signal</keyword>
<evidence type="ECO:0000313" key="5">
    <source>
        <dbReference type="Proteomes" id="UP000289629"/>
    </source>
</evidence>
<dbReference type="RefSeq" id="WP_044635409.1">
    <property type="nucleotide sequence ID" value="NZ_CP024161.1"/>
</dbReference>
<evidence type="ECO:0000313" key="3">
    <source>
        <dbReference type="EMBL" id="VEU61790.1"/>
    </source>
</evidence>
<dbReference type="NCBIfam" id="NF045835">
    <property type="entry name" value="P60_lipo"/>
    <property type="match status" value="1"/>
</dbReference>
<organism evidence="3 5">
    <name type="scientific">Mesomycoplasma dispar</name>
    <dbReference type="NCBI Taxonomy" id="86660"/>
    <lineage>
        <taxon>Bacteria</taxon>
        <taxon>Bacillati</taxon>
        <taxon>Mycoplasmatota</taxon>
        <taxon>Mycoplasmoidales</taxon>
        <taxon>Metamycoplasmataceae</taxon>
        <taxon>Mesomycoplasma</taxon>
    </lineage>
</organism>
<dbReference type="Proteomes" id="UP000289629">
    <property type="component" value="Chromosome"/>
</dbReference>
<reference evidence="2 4" key="1">
    <citation type="submission" date="2017-10" db="EMBL/GenBank/DDBJ databases">
        <title>Genome-wide analysis of the first isolated strain mycoplasma dispar GS01.</title>
        <authorList>
            <person name="Hao H."/>
            <person name="Chen S."/>
            <person name="Zhao P."/>
            <person name="Chu Y."/>
            <person name="Liu Y."/>
        </authorList>
    </citation>
    <scope>NUCLEOTIDE SEQUENCE [LARGE SCALE GENOMIC DNA]</scope>
    <source>
        <strain evidence="2 4">GS01</strain>
    </source>
</reference>
<feature type="chain" id="PRO_5042470929" description="P60-like lipoprotein" evidence="1">
    <location>
        <begin position="29"/>
        <end position="533"/>
    </location>
</feature>